<keyword evidence="12" id="KW-0326">Glycosidase</keyword>
<comment type="pathway">
    <text evidence="2">Lipid metabolism; sphingolipid metabolism.</text>
</comment>
<feature type="domain" description="Glycosyl hydrolase family 30 TIM-barrel" evidence="14">
    <location>
        <begin position="101"/>
        <end position="445"/>
    </location>
</feature>
<dbReference type="AlphaFoldDB" id="A0A9P0CJM0"/>
<dbReference type="InterPro" id="IPR017853">
    <property type="entry name" value="GH"/>
</dbReference>
<evidence type="ECO:0000259" key="15">
    <source>
        <dbReference type="Pfam" id="PF17189"/>
    </source>
</evidence>
<evidence type="ECO:0000256" key="5">
    <source>
        <dbReference type="ARBA" id="ARBA00012658"/>
    </source>
</evidence>
<dbReference type="GO" id="GO:0030163">
    <property type="term" value="P:protein catabolic process"/>
    <property type="evidence" value="ECO:0007669"/>
    <property type="project" value="UniProtKB-ARBA"/>
</dbReference>
<dbReference type="GO" id="GO:0006066">
    <property type="term" value="P:alcohol metabolic process"/>
    <property type="evidence" value="ECO:0007669"/>
    <property type="project" value="UniProtKB-ARBA"/>
</dbReference>
<reference evidence="16" key="1">
    <citation type="submission" date="2022-01" db="EMBL/GenBank/DDBJ databases">
        <authorList>
            <person name="King R."/>
        </authorList>
    </citation>
    <scope>NUCLEOTIDE SEQUENCE</scope>
</reference>
<dbReference type="PRINTS" id="PR00843">
    <property type="entry name" value="GLHYDRLASE30"/>
</dbReference>
<evidence type="ECO:0000256" key="9">
    <source>
        <dbReference type="ARBA" id="ARBA00023098"/>
    </source>
</evidence>
<comment type="similarity">
    <text evidence="4 12">Belongs to the glycosyl hydrolase 30 family.</text>
</comment>
<dbReference type="GO" id="GO:0006680">
    <property type="term" value="P:glucosylceramide catabolic process"/>
    <property type="evidence" value="ECO:0007669"/>
    <property type="project" value="UniProtKB-ARBA"/>
</dbReference>
<evidence type="ECO:0000256" key="11">
    <source>
        <dbReference type="ARBA" id="ARBA00051345"/>
    </source>
</evidence>
<dbReference type="Pfam" id="PF17189">
    <property type="entry name" value="Glyco_hydro_30C"/>
    <property type="match status" value="1"/>
</dbReference>
<feature type="domain" description="Glycosyl hydrolase family 30 beta sandwich" evidence="15">
    <location>
        <begin position="448"/>
        <end position="508"/>
    </location>
</feature>
<keyword evidence="6 13" id="KW-0732">Signal</keyword>
<comment type="catalytic activity">
    <reaction evidence="11">
        <text>an N-acyl-1-beta-D-glucosyl-15-methylhexadecasphing-4-enine + H2O = an N-acyl-15-methylhexadecasphing-4-enine + D-glucose</text>
        <dbReference type="Rhea" id="RHEA:34755"/>
        <dbReference type="ChEBI" id="CHEBI:4167"/>
        <dbReference type="ChEBI" id="CHEBI:15377"/>
        <dbReference type="ChEBI" id="CHEBI:70815"/>
        <dbReference type="ChEBI" id="CHEBI:70846"/>
    </reaction>
    <physiologicalReaction direction="left-to-right" evidence="11">
        <dbReference type="Rhea" id="RHEA:34756"/>
    </physiologicalReaction>
</comment>
<comment type="catalytic activity">
    <reaction evidence="1">
        <text>a beta-D-glucosyl-(1&lt;-&gt;1')-N-acylsphing-4-enine + H2O = an N-acylsphing-4-enine + D-glucose</text>
        <dbReference type="Rhea" id="RHEA:13269"/>
        <dbReference type="ChEBI" id="CHEBI:4167"/>
        <dbReference type="ChEBI" id="CHEBI:15377"/>
        <dbReference type="ChEBI" id="CHEBI:22801"/>
        <dbReference type="ChEBI" id="CHEBI:52639"/>
        <dbReference type="EC" id="3.2.1.45"/>
    </reaction>
    <physiologicalReaction direction="left-to-right" evidence="1">
        <dbReference type="Rhea" id="RHEA:13270"/>
    </physiologicalReaction>
</comment>
<dbReference type="Gene3D" id="3.20.20.80">
    <property type="entry name" value="Glycosidases"/>
    <property type="match status" value="1"/>
</dbReference>
<evidence type="ECO:0000259" key="14">
    <source>
        <dbReference type="Pfam" id="PF02055"/>
    </source>
</evidence>
<dbReference type="EMBL" id="OV651829">
    <property type="protein sequence ID" value="CAH1104592.1"/>
    <property type="molecule type" value="Genomic_DNA"/>
</dbReference>
<dbReference type="GO" id="GO:0051246">
    <property type="term" value="P:regulation of protein metabolic process"/>
    <property type="evidence" value="ECO:0007669"/>
    <property type="project" value="UniProtKB-ARBA"/>
</dbReference>
<feature type="chain" id="PRO_5040355652" description="Glucosylceramidase" evidence="13">
    <location>
        <begin position="25"/>
        <end position="511"/>
    </location>
</feature>
<sequence length="511" mass="57426">MFILTMKLLTTITVLSLVAQFLNAQDCLSRDFNNGGTVCVCNIDHCDTLKPIEKVEKSKFIKVTSNQAGLRFQTEVGQFEKQSLTAENVIEIGTEKYQEIFGFGGAFTDSTGINIKSVNEDLGNKILSAYFSDDGLEYNVGRVPIGGTDFSLKGYSYCDTPNDTPDPDLTNFELQPEDFEFKISMIHKALKLRNNKLDLFASAWIAPNWMKTIPGFSARNSYLKDDMYQPWAEYFIKFLDSYKQNNISFWGITTGNEPKTALGDNKIPSVAWYDDGMIKFIRENLGPALRNSAHSDINLLILDDQTNNLLDTAHQILLDEKVNELVNGIAIHWYEDSEDTPANLDTTHELHPNKFILATEACNGYKLNDVILGSWERGEMYAESILKDLNHWVVGWVDWNMALNLQGGPTFIANYVDAPILVNATAEEFYKQPMYYALAHFSKFIPKGSFRVKSSVINEVISTAVTRPDGATAVVILNKDDKDVSVTVRDAGRGDINVHLTKKSITSIVYW</sequence>
<evidence type="ECO:0000256" key="3">
    <source>
        <dbReference type="ARBA" id="ARBA00004991"/>
    </source>
</evidence>
<evidence type="ECO:0000256" key="12">
    <source>
        <dbReference type="RuleBase" id="RU361188"/>
    </source>
</evidence>
<comment type="catalytic activity">
    <reaction evidence="10">
        <text>a beta-D-glucosylceramide + H2O = an N-acyl-sphingoid base + D-glucose</text>
        <dbReference type="Rhea" id="RHEA:81447"/>
        <dbReference type="ChEBI" id="CHEBI:4167"/>
        <dbReference type="ChEBI" id="CHEBI:15377"/>
        <dbReference type="ChEBI" id="CHEBI:83264"/>
        <dbReference type="ChEBI" id="CHEBI:83273"/>
    </reaction>
    <physiologicalReaction direction="left-to-right" evidence="10">
        <dbReference type="Rhea" id="RHEA:81448"/>
    </physiologicalReaction>
</comment>
<comment type="pathway">
    <text evidence="3">Sphingolipid metabolism.</text>
</comment>
<dbReference type="GO" id="GO:0016241">
    <property type="term" value="P:regulation of macroautophagy"/>
    <property type="evidence" value="ECO:0007669"/>
    <property type="project" value="UniProtKB-ARBA"/>
</dbReference>
<dbReference type="FunFam" id="3.20.20.80:FF:000030">
    <property type="entry name" value="Lysosomal acid glucosylceramidase"/>
    <property type="match status" value="1"/>
</dbReference>
<dbReference type="Pfam" id="PF02055">
    <property type="entry name" value="Glyco_hydro_30"/>
    <property type="match status" value="1"/>
</dbReference>
<dbReference type="InterPro" id="IPR033452">
    <property type="entry name" value="GH30_C"/>
</dbReference>
<keyword evidence="17" id="KW-1185">Reference proteome</keyword>
<protein>
    <recommendedName>
        <fullName evidence="5 12">Glucosylceramidase</fullName>
        <ecNumber evidence="5 12">3.2.1.45</ecNumber>
    </recommendedName>
</protein>
<keyword evidence="9 12" id="KW-0443">Lipid metabolism</keyword>
<dbReference type="GO" id="GO:0010605">
    <property type="term" value="P:negative regulation of macromolecule metabolic process"/>
    <property type="evidence" value="ECO:0007669"/>
    <property type="project" value="UniProtKB-ARBA"/>
</dbReference>
<dbReference type="GO" id="GO:0032006">
    <property type="term" value="P:regulation of TOR signaling"/>
    <property type="evidence" value="ECO:0007669"/>
    <property type="project" value="UniProtKB-ARBA"/>
</dbReference>
<dbReference type="SUPFAM" id="SSF51011">
    <property type="entry name" value="Glycosyl hydrolase domain"/>
    <property type="match status" value="1"/>
</dbReference>
<dbReference type="OrthoDB" id="2160638at2759"/>
<evidence type="ECO:0000256" key="2">
    <source>
        <dbReference type="ARBA" id="ARBA00004760"/>
    </source>
</evidence>
<proteinExistence type="inferred from homology"/>
<dbReference type="EC" id="3.2.1.45" evidence="5 12"/>
<dbReference type="GO" id="GO:0005774">
    <property type="term" value="C:vacuolar membrane"/>
    <property type="evidence" value="ECO:0007669"/>
    <property type="project" value="UniProtKB-ARBA"/>
</dbReference>
<dbReference type="GO" id="GO:0007040">
    <property type="term" value="P:lysosome organization"/>
    <property type="evidence" value="ECO:0007669"/>
    <property type="project" value="UniProtKB-ARBA"/>
</dbReference>
<dbReference type="GO" id="GO:0006914">
    <property type="term" value="P:autophagy"/>
    <property type="evidence" value="ECO:0007669"/>
    <property type="project" value="UniProtKB-ARBA"/>
</dbReference>
<evidence type="ECO:0000256" key="8">
    <source>
        <dbReference type="ARBA" id="ARBA00022919"/>
    </source>
</evidence>
<evidence type="ECO:0000256" key="6">
    <source>
        <dbReference type="ARBA" id="ARBA00022729"/>
    </source>
</evidence>
<evidence type="ECO:0000256" key="1">
    <source>
        <dbReference type="ARBA" id="ARBA00001013"/>
    </source>
</evidence>
<feature type="signal peptide" evidence="13">
    <location>
        <begin position="1"/>
        <end position="24"/>
    </location>
</feature>
<evidence type="ECO:0000256" key="7">
    <source>
        <dbReference type="ARBA" id="ARBA00022801"/>
    </source>
</evidence>
<accession>A0A9P0CJM0</accession>
<evidence type="ECO:0000256" key="13">
    <source>
        <dbReference type="SAM" id="SignalP"/>
    </source>
</evidence>
<keyword evidence="7 12" id="KW-0378">Hydrolase</keyword>
<evidence type="ECO:0000313" key="17">
    <source>
        <dbReference type="Proteomes" id="UP001153636"/>
    </source>
</evidence>
<evidence type="ECO:0000256" key="10">
    <source>
        <dbReference type="ARBA" id="ARBA00050474"/>
    </source>
</evidence>
<dbReference type="GO" id="GO:0042391">
    <property type="term" value="P:regulation of membrane potential"/>
    <property type="evidence" value="ECO:0007669"/>
    <property type="project" value="UniProtKB-ARBA"/>
</dbReference>
<keyword evidence="8 12" id="KW-0746">Sphingolipid metabolism</keyword>
<dbReference type="GO" id="GO:0016758">
    <property type="term" value="F:hexosyltransferase activity"/>
    <property type="evidence" value="ECO:0007669"/>
    <property type="project" value="UniProtKB-ARBA"/>
</dbReference>
<dbReference type="GO" id="GO:0004348">
    <property type="term" value="F:glucosylceramidase activity"/>
    <property type="evidence" value="ECO:0007669"/>
    <property type="project" value="UniProtKB-EC"/>
</dbReference>
<dbReference type="InterPro" id="IPR001139">
    <property type="entry name" value="Glyco_hydro_30"/>
</dbReference>
<name>A0A9P0CJM0_9CUCU</name>
<dbReference type="PANTHER" id="PTHR11069">
    <property type="entry name" value="GLUCOSYLCERAMIDASE"/>
    <property type="match status" value="1"/>
</dbReference>
<evidence type="ECO:0000256" key="4">
    <source>
        <dbReference type="ARBA" id="ARBA00005382"/>
    </source>
</evidence>
<dbReference type="Proteomes" id="UP001153636">
    <property type="component" value="Chromosome 17"/>
</dbReference>
<dbReference type="GO" id="GO:0005764">
    <property type="term" value="C:lysosome"/>
    <property type="evidence" value="ECO:0007669"/>
    <property type="project" value="UniProtKB-ARBA"/>
</dbReference>
<organism evidence="16 17">
    <name type="scientific">Psylliodes chrysocephalus</name>
    <dbReference type="NCBI Taxonomy" id="3402493"/>
    <lineage>
        <taxon>Eukaryota</taxon>
        <taxon>Metazoa</taxon>
        <taxon>Ecdysozoa</taxon>
        <taxon>Arthropoda</taxon>
        <taxon>Hexapoda</taxon>
        <taxon>Insecta</taxon>
        <taxon>Pterygota</taxon>
        <taxon>Neoptera</taxon>
        <taxon>Endopterygota</taxon>
        <taxon>Coleoptera</taxon>
        <taxon>Polyphaga</taxon>
        <taxon>Cucujiformia</taxon>
        <taxon>Chrysomeloidea</taxon>
        <taxon>Chrysomelidae</taxon>
        <taxon>Galerucinae</taxon>
        <taxon>Alticini</taxon>
        <taxon>Psylliodes</taxon>
    </lineage>
</organism>
<dbReference type="GO" id="GO:0008202">
    <property type="term" value="P:steroid metabolic process"/>
    <property type="evidence" value="ECO:0007669"/>
    <property type="project" value="UniProtKB-ARBA"/>
</dbReference>
<dbReference type="InterPro" id="IPR033453">
    <property type="entry name" value="Glyco_hydro_30_TIM-barrel"/>
</dbReference>
<dbReference type="SUPFAM" id="SSF51445">
    <property type="entry name" value="(Trans)glycosidases"/>
    <property type="match status" value="1"/>
</dbReference>
<evidence type="ECO:0000313" key="16">
    <source>
        <dbReference type="EMBL" id="CAH1104592.1"/>
    </source>
</evidence>
<dbReference type="GO" id="GO:0005102">
    <property type="term" value="F:signaling receptor binding"/>
    <property type="evidence" value="ECO:0007669"/>
    <property type="project" value="UniProtKB-ARBA"/>
</dbReference>
<gene>
    <name evidence="16" type="ORF">PSYICH_LOCUS5374</name>
</gene>
<dbReference type="PANTHER" id="PTHR11069:SF23">
    <property type="entry name" value="LYSOSOMAL ACID GLUCOSYLCERAMIDASE"/>
    <property type="match status" value="1"/>
</dbReference>